<accession>A0AAW9JUJ2</accession>
<evidence type="ECO:0000313" key="6">
    <source>
        <dbReference type="EMBL" id="MDZ5759228.1"/>
    </source>
</evidence>
<dbReference type="Pfam" id="PF13545">
    <property type="entry name" value="HTH_Crp_2"/>
    <property type="match status" value="1"/>
</dbReference>
<evidence type="ECO:0000256" key="1">
    <source>
        <dbReference type="ARBA" id="ARBA00023015"/>
    </source>
</evidence>
<dbReference type="SUPFAM" id="SSF46785">
    <property type="entry name" value="Winged helix' DNA-binding domain"/>
    <property type="match status" value="1"/>
</dbReference>
<dbReference type="RefSeq" id="WP_317943446.1">
    <property type="nucleotide sequence ID" value="NZ_JAVBVO010000003.1"/>
</dbReference>
<dbReference type="InterPro" id="IPR018490">
    <property type="entry name" value="cNMP-bd_dom_sf"/>
</dbReference>
<dbReference type="PROSITE" id="PS50042">
    <property type="entry name" value="CNMP_BINDING_3"/>
    <property type="match status" value="1"/>
</dbReference>
<feature type="domain" description="Cyclic nucleotide-binding" evidence="4">
    <location>
        <begin position="18"/>
        <end position="107"/>
    </location>
</feature>
<feature type="domain" description="HTH crp-type" evidence="5">
    <location>
        <begin position="141"/>
        <end position="214"/>
    </location>
</feature>
<sequence length="225" mass="26067">MEVEAIEYLMRSTEKFKDRIKTKTANEGEIITSSGAENTTIFIILKGHALVEIQNSLAKNNFYALLSSNHMFGISLFSDHLDMPTVMAYSITARTKIHYLEVDRQFFIDHMYITPEFYFSVLTDLSRQYSFLARAFQMKNEPLVVRILNTLLEISKILDIKESKKGELVFPKYVNQGFIADYANASPAKTSQVLRRLEKEKIIRRKPITIINMATYYKVMENKPL</sequence>
<proteinExistence type="predicted"/>
<dbReference type="InterPro" id="IPR000595">
    <property type="entry name" value="cNMP-bd_dom"/>
</dbReference>
<dbReference type="InterPro" id="IPR012318">
    <property type="entry name" value="HTH_CRP"/>
</dbReference>
<evidence type="ECO:0000256" key="3">
    <source>
        <dbReference type="ARBA" id="ARBA00023163"/>
    </source>
</evidence>
<dbReference type="PROSITE" id="PS51063">
    <property type="entry name" value="HTH_CRP_2"/>
    <property type="match status" value="1"/>
</dbReference>
<reference evidence="6" key="1">
    <citation type="submission" date="2023-08" db="EMBL/GenBank/DDBJ databases">
        <title>Genomic characterization of piscicolin 126 produced by Carnobacterium maltaromaticum CM22 strain isolated from salmon (Salmo salar).</title>
        <authorList>
            <person name="Gonzalez-Gragera E."/>
            <person name="Garcia-Lopez J.D."/>
            <person name="Teso-Perez C."/>
            <person name="Gimenez-Hernandez I."/>
            <person name="Peralta-Sanchez J.M."/>
            <person name="Valdivia E."/>
            <person name="Montalban-Lopez M."/>
            <person name="Martin-Platero A.M."/>
            <person name="Banos A."/>
            <person name="Martinez-Bueno M."/>
        </authorList>
    </citation>
    <scope>NUCLEOTIDE SEQUENCE</scope>
    <source>
        <strain evidence="6">CM22</strain>
    </source>
</reference>
<name>A0AAW9JUJ2_CARML</name>
<protein>
    <submittedName>
        <fullName evidence="6">Crp/Fnr family transcriptional regulator</fullName>
    </submittedName>
</protein>
<keyword evidence="1" id="KW-0805">Transcription regulation</keyword>
<evidence type="ECO:0000259" key="4">
    <source>
        <dbReference type="PROSITE" id="PS50042"/>
    </source>
</evidence>
<dbReference type="GO" id="GO:0006355">
    <property type="term" value="P:regulation of DNA-templated transcription"/>
    <property type="evidence" value="ECO:0007669"/>
    <property type="project" value="InterPro"/>
</dbReference>
<organism evidence="6 7">
    <name type="scientific">Carnobacterium maltaromaticum</name>
    <name type="common">Carnobacterium piscicola</name>
    <dbReference type="NCBI Taxonomy" id="2751"/>
    <lineage>
        <taxon>Bacteria</taxon>
        <taxon>Bacillati</taxon>
        <taxon>Bacillota</taxon>
        <taxon>Bacilli</taxon>
        <taxon>Lactobacillales</taxon>
        <taxon>Carnobacteriaceae</taxon>
        <taxon>Carnobacterium</taxon>
    </lineage>
</organism>
<dbReference type="SUPFAM" id="SSF51206">
    <property type="entry name" value="cAMP-binding domain-like"/>
    <property type="match status" value="1"/>
</dbReference>
<keyword evidence="3" id="KW-0804">Transcription</keyword>
<evidence type="ECO:0000313" key="7">
    <source>
        <dbReference type="Proteomes" id="UP001290462"/>
    </source>
</evidence>
<evidence type="ECO:0000256" key="2">
    <source>
        <dbReference type="ARBA" id="ARBA00023125"/>
    </source>
</evidence>
<comment type="caution">
    <text evidence="6">The sequence shown here is derived from an EMBL/GenBank/DDBJ whole genome shotgun (WGS) entry which is preliminary data.</text>
</comment>
<keyword evidence="2" id="KW-0238">DNA-binding</keyword>
<dbReference type="EMBL" id="JAVBVO010000003">
    <property type="protein sequence ID" value="MDZ5759228.1"/>
    <property type="molecule type" value="Genomic_DNA"/>
</dbReference>
<evidence type="ECO:0000259" key="5">
    <source>
        <dbReference type="PROSITE" id="PS51063"/>
    </source>
</evidence>
<dbReference type="Proteomes" id="UP001290462">
    <property type="component" value="Unassembled WGS sequence"/>
</dbReference>
<dbReference type="GO" id="GO:0003677">
    <property type="term" value="F:DNA binding"/>
    <property type="evidence" value="ECO:0007669"/>
    <property type="project" value="UniProtKB-KW"/>
</dbReference>
<dbReference type="CDD" id="cd00038">
    <property type="entry name" value="CAP_ED"/>
    <property type="match status" value="1"/>
</dbReference>
<dbReference type="InterPro" id="IPR036390">
    <property type="entry name" value="WH_DNA-bd_sf"/>
</dbReference>
<dbReference type="AlphaFoldDB" id="A0AAW9JUJ2"/>
<dbReference type="Gene3D" id="2.60.120.10">
    <property type="entry name" value="Jelly Rolls"/>
    <property type="match status" value="1"/>
</dbReference>
<gene>
    <name evidence="6" type="ORF">RAK27_11205</name>
</gene>
<dbReference type="InterPro" id="IPR014710">
    <property type="entry name" value="RmlC-like_jellyroll"/>
</dbReference>